<gene>
    <name evidence="5" type="primary">lrp_3</name>
    <name evidence="5" type="ORF">ACRB68_73220</name>
</gene>
<dbReference type="InterPro" id="IPR019888">
    <property type="entry name" value="Tscrpt_reg_AsnC-like"/>
</dbReference>
<dbReference type="GO" id="GO:0043200">
    <property type="term" value="P:response to amino acid"/>
    <property type="evidence" value="ECO:0007669"/>
    <property type="project" value="TreeGrafter"/>
</dbReference>
<feature type="domain" description="HTH asnC-type" evidence="4">
    <location>
        <begin position="13"/>
        <end position="74"/>
    </location>
</feature>
<dbReference type="PANTHER" id="PTHR30154">
    <property type="entry name" value="LEUCINE-RESPONSIVE REGULATORY PROTEIN"/>
    <property type="match status" value="1"/>
</dbReference>
<dbReference type="InterPro" id="IPR036388">
    <property type="entry name" value="WH-like_DNA-bd_sf"/>
</dbReference>
<evidence type="ECO:0000313" key="5">
    <source>
        <dbReference type="EMBL" id="MQY09208.1"/>
    </source>
</evidence>
<dbReference type="InterPro" id="IPR011008">
    <property type="entry name" value="Dimeric_a/b-barrel"/>
</dbReference>
<evidence type="ECO:0000256" key="3">
    <source>
        <dbReference type="ARBA" id="ARBA00023163"/>
    </source>
</evidence>
<dbReference type="InterPro" id="IPR036390">
    <property type="entry name" value="WH_DNA-bd_sf"/>
</dbReference>
<dbReference type="PANTHER" id="PTHR30154:SF34">
    <property type="entry name" value="TRANSCRIPTIONAL REGULATOR AZLB"/>
    <property type="match status" value="1"/>
</dbReference>
<dbReference type="Proteomes" id="UP000487268">
    <property type="component" value="Unassembled WGS sequence"/>
</dbReference>
<sequence>MPEPSPGQPVPVLDEVDRRIVAELSRDGRLSVRALAERLHISRANAYSRLERLQRDQVVRGFAARLDPVRLGLGTSAYVTLTIEQNSWRGVRDRLLRIPAIRHFSLTGGDFDVIALVRVADQAALREVVFADLHTIPGVRSTRTMIIFEESADDMILRDRP</sequence>
<name>A0A7K0C718_9ACTN</name>
<evidence type="ECO:0000256" key="1">
    <source>
        <dbReference type="ARBA" id="ARBA00023015"/>
    </source>
</evidence>
<protein>
    <submittedName>
        <fullName evidence="5">Leucine-responsive regulatory protein</fullName>
    </submittedName>
</protein>
<dbReference type="PRINTS" id="PR00033">
    <property type="entry name" value="HTHASNC"/>
</dbReference>
<dbReference type="Pfam" id="PF01037">
    <property type="entry name" value="AsnC_trans_reg"/>
    <property type="match status" value="1"/>
</dbReference>
<dbReference type="EMBL" id="WEGH01000005">
    <property type="protein sequence ID" value="MQY09208.1"/>
    <property type="molecule type" value="Genomic_DNA"/>
</dbReference>
<dbReference type="OrthoDB" id="3396933at2"/>
<evidence type="ECO:0000313" key="6">
    <source>
        <dbReference type="Proteomes" id="UP000487268"/>
    </source>
</evidence>
<dbReference type="AlphaFoldDB" id="A0A7K0C718"/>
<keyword evidence="6" id="KW-1185">Reference proteome</keyword>
<dbReference type="CDD" id="cd00090">
    <property type="entry name" value="HTH_ARSR"/>
    <property type="match status" value="1"/>
</dbReference>
<dbReference type="InterPro" id="IPR000485">
    <property type="entry name" value="AsnC-type_HTH_dom"/>
</dbReference>
<dbReference type="InterPro" id="IPR019887">
    <property type="entry name" value="Tscrpt_reg_AsnC/Lrp_C"/>
</dbReference>
<dbReference type="RefSeq" id="WP_153540989.1">
    <property type="nucleotide sequence ID" value="NZ_WEGH01000005.1"/>
</dbReference>
<dbReference type="Gene3D" id="1.10.10.10">
    <property type="entry name" value="Winged helix-like DNA-binding domain superfamily/Winged helix DNA-binding domain"/>
    <property type="match status" value="1"/>
</dbReference>
<dbReference type="SUPFAM" id="SSF46785">
    <property type="entry name" value="Winged helix' DNA-binding domain"/>
    <property type="match status" value="1"/>
</dbReference>
<keyword evidence="2" id="KW-0238">DNA-binding</keyword>
<dbReference type="InterPro" id="IPR011991">
    <property type="entry name" value="ArsR-like_HTH"/>
</dbReference>
<dbReference type="PROSITE" id="PS50956">
    <property type="entry name" value="HTH_ASNC_2"/>
    <property type="match status" value="1"/>
</dbReference>
<dbReference type="SUPFAM" id="SSF54909">
    <property type="entry name" value="Dimeric alpha+beta barrel"/>
    <property type="match status" value="1"/>
</dbReference>
<proteinExistence type="predicted"/>
<organism evidence="5 6">
    <name type="scientific">Actinomadura macrotermitis</name>
    <dbReference type="NCBI Taxonomy" id="2585200"/>
    <lineage>
        <taxon>Bacteria</taxon>
        <taxon>Bacillati</taxon>
        <taxon>Actinomycetota</taxon>
        <taxon>Actinomycetes</taxon>
        <taxon>Streptosporangiales</taxon>
        <taxon>Thermomonosporaceae</taxon>
        <taxon>Actinomadura</taxon>
    </lineage>
</organism>
<reference evidence="5 6" key="1">
    <citation type="submission" date="2019-10" db="EMBL/GenBank/DDBJ databases">
        <title>Actinomadura rubteroloni sp. nov. and Actinomadura macrotermitis sp. nov., isolated from the gut of fungus growing-termite Macrotermes natalensis.</title>
        <authorList>
            <person name="Benndorf R."/>
            <person name="Martin K."/>
            <person name="Kuefner M."/>
            <person name="De Beer W."/>
            <person name="Kaster A.-K."/>
            <person name="Vollmers J."/>
            <person name="Poulsen M."/>
            <person name="Beemelmanns C."/>
        </authorList>
    </citation>
    <scope>NUCLEOTIDE SEQUENCE [LARGE SCALE GENOMIC DNA]</scope>
    <source>
        <strain evidence="5 6">RB68</strain>
    </source>
</reference>
<evidence type="ECO:0000256" key="2">
    <source>
        <dbReference type="ARBA" id="ARBA00023125"/>
    </source>
</evidence>
<keyword evidence="1" id="KW-0805">Transcription regulation</keyword>
<dbReference type="SMART" id="SM00344">
    <property type="entry name" value="HTH_ASNC"/>
    <property type="match status" value="1"/>
</dbReference>
<evidence type="ECO:0000259" key="4">
    <source>
        <dbReference type="PROSITE" id="PS50956"/>
    </source>
</evidence>
<dbReference type="GO" id="GO:0043565">
    <property type="term" value="F:sequence-specific DNA binding"/>
    <property type="evidence" value="ECO:0007669"/>
    <property type="project" value="InterPro"/>
</dbReference>
<keyword evidence="3" id="KW-0804">Transcription</keyword>
<dbReference type="GO" id="GO:0005829">
    <property type="term" value="C:cytosol"/>
    <property type="evidence" value="ECO:0007669"/>
    <property type="project" value="TreeGrafter"/>
</dbReference>
<accession>A0A7K0C718</accession>
<dbReference type="Pfam" id="PF13404">
    <property type="entry name" value="HTH_AsnC-type"/>
    <property type="match status" value="1"/>
</dbReference>
<dbReference type="Gene3D" id="3.30.70.920">
    <property type="match status" value="1"/>
</dbReference>
<comment type="caution">
    <text evidence="5">The sequence shown here is derived from an EMBL/GenBank/DDBJ whole genome shotgun (WGS) entry which is preliminary data.</text>
</comment>